<dbReference type="PANTHER" id="PTHR34180:SF1">
    <property type="entry name" value="BETA-ALANYL-DOPAMINE_CARCININE HYDROLASE"/>
    <property type="match status" value="1"/>
</dbReference>
<comment type="caution">
    <text evidence="2">The sequence shown here is derived from an EMBL/GenBank/DDBJ whole genome shotgun (WGS) entry which is preliminary data.</text>
</comment>
<evidence type="ECO:0000313" key="3">
    <source>
        <dbReference type="Proteomes" id="UP000295371"/>
    </source>
</evidence>
<dbReference type="PANTHER" id="PTHR34180">
    <property type="entry name" value="PEPTIDASE C45"/>
    <property type="match status" value="1"/>
</dbReference>
<dbReference type="EMBL" id="SOAW01000001">
    <property type="protein sequence ID" value="TDT33926.1"/>
    <property type="molecule type" value="Genomic_DNA"/>
</dbReference>
<dbReference type="NCBIfam" id="NF040521">
    <property type="entry name" value="C45_proenzyme"/>
    <property type="match status" value="1"/>
</dbReference>
<dbReference type="Proteomes" id="UP000295371">
    <property type="component" value="Unassembled WGS sequence"/>
</dbReference>
<dbReference type="Gene3D" id="3.60.60.10">
    <property type="entry name" value="Penicillin V Acylase, Chain A"/>
    <property type="match status" value="1"/>
</dbReference>
<organism evidence="2 3">
    <name type="scientific">Naumannella halotolerans</name>
    <dbReference type="NCBI Taxonomy" id="993414"/>
    <lineage>
        <taxon>Bacteria</taxon>
        <taxon>Bacillati</taxon>
        <taxon>Actinomycetota</taxon>
        <taxon>Actinomycetes</taxon>
        <taxon>Propionibacteriales</taxon>
        <taxon>Propionibacteriaceae</taxon>
        <taxon>Naumannella</taxon>
    </lineage>
</organism>
<proteinExistence type="predicted"/>
<accession>A0A4R7JAI2</accession>
<sequence length="352" mass="36548">MRLRELRVPRTGPHERGLAIGTAFGPEIAASAARYAQIYSRFGADAATVAEVVDGSLQAVQDWAPELFAELAGVAEGAEVDLPTAMSLNARTEVLARTQLAARECSTVVALSPDGPPRTLQTWDWYPELAPIGALLELPLGDRVVRTFSEVGMLGKIGTNGRLGLHFNILRHHSDGGSGVPVHLVARAILDRADTVEEAIAIAGSAPLAASTVLTVAQAAPGRAVSIELSPAGIGVVEPSAGYLAHTNHFLDPTLATGEAAGVDSTTWQRLDHVLGQREAVLAARGPVELSAAACGTAGGAAAICVHCDPDADFDRRVATLLTVSLDLTSGAIHHHTGTPAELTQTTVAEFV</sequence>
<name>A0A4R7JAI2_9ACTN</name>
<evidence type="ECO:0000259" key="1">
    <source>
        <dbReference type="Pfam" id="PF03417"/>
    </source>
</evidence>
<dbReference type="InterPro" id="IPR047801">
    <property type="entry name" value="Peptidase_C45"/>
</dbReference>
<evidence type="ECO:0000313" key="2">
    <source>
        <dbReference type="EMBL" id="TDT33926.1"/>
    </source>
</evidence>
<protein>
    <submittedName>
        <fullName evidence="2">Isopenicillin-N N-acyltransferase-like protein</fullName>
    </submittedName>
</protein>
<feature type="domain" description="Peptidase C45 hydrolase" evidence="1">
    <location>
        <begin position="166"/>
        <end position="329"/>
    </location>
</feature>
<keyword evidence="2" id="KW-0808">Transferase</keyword>
<dbReference type="GO" id="GO:0016746">
    <property type="term" value="F:acyltransferase activity"/>
    <property type="evidence" value="ECO:0007669"/>
    <property type="project" value="UniProtKB-KW"/>
</dbReference>
<keyword evidence="2" id="KW-0012">Acyltransferase</keyword>
<gene>
    <name evidence="2" type="ORF">CLV29_1562</name>
</gene>
<reference evidence="2 3" key="1">
    <citation type="submission" date="2019-03" db="EMBL/GenBank/DDBJ databases">
        <title>Genomic Encyclopedia of Archaeal and Bacterial Type Strains, Phase II (KMG-II): from individual species to whole genera.</title>
        <authorList>
            <person name="Goeker M."/>
        </authorList>
    </citation>
    <scope>NUCLEOTIDE SEQUENCE [LARGE SCALE GENOMIC DNA]</scope>
    <source>
        <strain evidence="2 3">DSM 24323</strain>
    </source>
</reference>
<dbReference type="AlphaFoldDB" id="A0A4R7JAI2"/>
<keyword evidence="3" id="KW-1185">Reference proteome</keyword>
<dbReference type="InterPro" id="IPR047794">
    <property type="entry name" value="C45_proenzyme-like"/>
</dbReference>
<dbReference type="InterPro" id="IPR005079">
    <property type="entry name" value="Peptidase_C45_hydrolase"/>
</dbReference>
<dbReference type="Gene3D" id="1.10.10.2120">
    <property type="match status" value="1"/>
</dbReference>
<dbReference type="Pfam" id="PF03417">
    <property type="entry name" value="AAT"/>
    <property type="match status" value="1"/>
</dbReference>